<evidence type="ECO:0000313" key="2">
    <source>
        <dbReference type="Proteomes" id="UP001283361"/>
    </source>
</evidence>
<dbReference type="EMBL" id="JAWDGP010001864">
    <property type="protein sequence ID" value="KAK3787463.1"/>
    <property type="molecule type" value="Genomic_DNA"/>
</dbReference>
<sequence length="85" mass="9081">MPSNRFGTVISIRAILRVNEAAAVCLLPGCGRRHFPSNPVITMNCSSSTVTVGLALFGVRSALRQKSFHSFARPIASPSKVLLTP</sequence>
<dbReference type="Proteomes" id="UP001283361">
    <property type="component" value="Unassembled WGS sequence"/>
</dbReference>
<protein>
    <submittedName>
        <fullName evidence="1">Uncharacterized protein</fullName>
    </submittedName>
</protein>
<dbReference type="AlphaFoldDB" id="A0AAE1AGH9"/>
<accession>A0AAE1AGH9</accession>
<evidence type="ECO:0000313" key="1">
    <source>
        <dbReference type="EMBL" id="KAK3787463.1"/>
    </source>
</evidence>
<keyword evidence="2" id="KW-1185">Reference proteome</keyword>
<organism evidence="1 2">
    <name type="scientific">Elysia crispata</name>
    <name type="common">lettuce slug</name>
    <dbReference type="NCBI Taxonomy" id="231223"/>
    <lineage>
        <taxon>Eukaryota</taxon>
        <taxon>Metazoa</taxon>
        <taxon>Spiralia</taxon>
        <taxon>Lophotrochozoa</taxon>
        <taxon>Mollusca</taxon>
        <taxon>Gastropoda</taxon>
        <taxon>Heterobranchia</taxon>
        <taxon>Euthyneura</taxon>
        <taxon>Panpulmonata</taxon>
        <taxon>Sacoglossa</taxon>
        <taxon>Placobranchoidea</taxon>
        <taxon>Plakobranchidae</taxon>
        <taxon>Elysia</taxon>
    </lineage>
</organism>
<gene>
    <name evidence="1" type="ORF">RRG08_025729</name>
</gene>
<proteinExistence type="predicted"/>
<comment type="caution">
    <text evidence="1">The sequence shown here is derived from an EMBL/GenBank/DDBJ whole genome shotgun (WGS) entry which is preliminary data.</text>
</comment>
<reference evidence="1" key="1">
    <citation type="journal article" date="2023" name="G3 (Bethesda)">
        <title>A reference genome for the long-term kleptoplast-retaining sea slug Elysia crispata morphotype clarki.</title>
        <authorList>
            <person name="Eastman K.E."/>
            <person name="Pendleton A.L."/>
            <person name="Shaikh M.A."/>
            <person name="Suttiyut T."/>
            <person name="Ogas R."/>
            <person name="Tomko P."/>
            <person name="Gavelis G."/>
            <person name="Widhalm J.R."/>
            <person name="Wisecaver J.H."/>
        </authorList>
    </citation>
    <scope>NUCLEOTIDE SEQUENCE</scope>
    <source>
        <strain evidence="1">ECLA1</strain>
    </source>
</reference>
<name>A0AAE1AGH9_9GAST</name>